<keyword evidence="3" id="KW-1185">Reference proteome</keyword>
<dbReference type="AlphaFoldDB" id="A0A165I1I9"/>
<gene>
    <name evidence="2" type="ORF">L228DRAFT_245124</name>
</gene>
<dbReference type="RefSeq" id="XP_018189780.1">
    <property type="nucleotide sequence ID" value="XM_018332091.1"/>
</dbReference>
<dbReference type="EMBL" id="KV407456">
    <property type="protein sequence ID" value="KZF24225.1"/>
    <property type="molecule type" value="Genomic_DNA"/>
</dbReference>
<name>A0A165I1I9_XYLHT</name>
<proteinExistence type="predicted"/>
<protein>
    <submittedName>
        <fullName evidence="2">Uncharacterized protein</fullName>
    </submittedName>
</protein>
<dbReference type="GeneID" id="28897228"/>
<feature type="compositionally biased region" description="Basic and acidic residues" evidence="1">
    <location>
        <begin position="196"/>
        <end position="208"/>
    </location>
</feature>
<evidence type="ECO:0000313" key="3">
    <source>
        <dbReference type="Proteomes" id="UP000076632"/>
    </source>
</evidence>
<feature type="compositionally biased region" description="Low complexity" evidence="1">
    <location>
        <begin position="96"/>
        <end position="110"/>
    </location>
</feature>
<organism evidence="2 3">
    <name type="scientific">Xylona heveae (strain CBS 132557 / TC161)</name>
    <dbReference type="NCBI Taxonomy" id="1328760"/>
    <lineage>
        <taxon>Eukaryota</taxon>
        <taxon>Fungi</taxon>
        <taxon>Dikarya</taxon>
        <taxon>Ascomycota</taxon>
        <taxon>Pezizomycotina</taxon>
        <taxon>Xylonomycetes</taxon>
        <taxon>Xylonales</taxon>
        <taxon>Xylonaceae</taxon>
        <taxon>Xylona</taxon>
    </lineage>
</organism>
<evidence type="ECO:0000256" key="1">
    <source>
        <dbReference type="SAM" id="MobiDB-lite"/>
    </source>
</evidence>
<feature type="region of interest" description="Disordered" evidence="1">
    <location>
        <begin position="1"/>
        <end position="208"/>
    </location>
</feature>
<feature type="compositionally biased region" description="Polar residues" evidence="1">
    <location>
        <begin position="18"/>
        <end position="42"/>
    </location>
</feature>
<dbReference type="InParanoid" id="A0A165I1I9"/>
<reference evidence="2 3" key="1">
    <citation type="journal article" date="2016" name="Fungal Biol.">
        <title>The genome of Xylona heveae provides a window into fungal endophytism.</title>
        <authorList>
            <person name="Gazis R."/>
            <person name="Kuo A."/>
            <person name="Riley R."/>
            <person name="LaButti K."/>
            <person name="Lipzen A."/>
            <person name="Lin J."/>
            <person name="Amirebrahimi M."/>
            <person name="Hesse C.N."/>
            <person name="Spatafora J.W."/>
            <person name="Henrissat B."/>
            <person name="Hainaut M."/>
            <person name="Grigoriev I.V."/>
            <person name="Hibbett D.S."/>
        </authorList>
    </citation>
    <scope>NUCLEOTIDE SEQUENCE [LARGE SCALE GENOMIC DNA]</scope>
    <source>
        <strain evidence="2 3">TC161</strain>
    </source>
</reference>
<sequence>MPRSSEKSKYSQSESKVTAKSEQSARPQQTPHFSSQGENSASGWDEMTHAMVDPTDLRLGLPPRENPISFTDPNGLRNRAWSQSQLNLPLSEPLRSGSQSAESSENSFISDPFQMGNAGGDPMRQSQEFNARCARADSAIPRRPLPPSSHIFQAARRGDSQFSTLARRGSDQDFSPQPHSRRISSRGGTPLSPVKEASEAAERDSPRK</sequence>
<accession>A0A165I1I9</accession>
<evidence type="ECO:0000313" key="2">
    <source>
        <dbReference type="EMBL" id="KZF24225.1"/>
    </source>
</evidence>
<dbReference type="Proteomes" id="UP000076632">
    <property type="component" value="Unassembled WGS sequence"/>
</dbReference>